<protein>
    <submittedName>
        <fullName evidence="2">ElyC/SanA/YdcF family protein</fullName>
    </submittedName>
</protein>
<accession>A0ABP3DWW7</accession>
<dbReference type="CDD" id="cd06259">
    <property type="entry name" value="YdcF-like"/>
    <property type="match status" value="1"/>
</dbReference>
<organism evidence="2 3">
    <name type="scientific">Cryptosporangium japonicum</name>
    <dbReference type="NCBI Taxonomy" id="80872"/>
    <lineage>
        <taxon>Bacteria</taxon>
        <taxon>Bacillati</taxon>
        <taxon>Actinomycetota</taxon>
        <taxon>Actinomycetes</taxon>
        <taxon>Cryptosporangiales</taxon>
        <taxon>Cryptosporangiaceae</taxon>
        <taxon>Cryptosporangium</taxon>
    </lineage>
</organism>
<dbReference type="InterPro" id="IPR003848">
    <property type="entry name" value="DUF218"/>
</dbReference>
<dbReference type="InterPro" id="IPR051599">
    <property type="entry name" value="Cell_Envelope_Assoc"/>
</dbReference>
<feature type="domain" description="DUF218" evidence="1">
    <location>
        <begin position="43"/>
        <end position="159"/>
    </location>
</feature>
<evidence type="ECO:0000313" key="3">
    <source>
        <dbReference type="Proteomes" id="UP001500967"/>
    </source>
</evidence>
<name>A0ABP3DWW7_9ACTN</name>
<dbReference type="Pfam" id="PF02698">
    <property type="entry name" value="DUF218"/>
    <property type="match status" value="1"/>
</dbReference>
<gene>
    <name evidence="2" type="ORF">GCM10009539_33620</name>
</gene>
<keyword evidence="3" id="KW-1185">Reference proteome</keyword>
<dbReference type="PANTHER" id="PTHR30336">
    <property type="entry name" value="INNER MEMBRANE PROTEIN, PROBABLE PERMEASE"/>
    <property type="match status" value="1"/>
</dbReference>
<comment type="caution">
    <text evidence="2">The sequence shown here is derived from an EMBL/GenBank/DDBJ whole genome shotgun (WGS) entry which is preliminary data.</text>
</comment>
<evidence type="ECO:0000259" key="1">
    <source>
        <dbReference type="Pfam" id="PF02698"/>
    </source>
</evidence>
<dbReference type="EMBL" id="BAAAGX010000014">
    <property type="protein sequence ID" value="GAA0245536.1"/>
    <property type="molecule type" value="Genomic_DNA"/>
</dbReference>
<dbReference type="Proteomes" id="UP001500967">
    <property type="component" value="Unassembled WGS sequence"/>
</dbReference>
<evidence type="ECO:0000313" key="2">
    <source>
        <dbReference type="EMBL" id="GAA0245536.1"/>
    </source>
</evidence>
<dbReference type="PANTHER" id="PTHR30336:SF6">
    <property type="entry name" value="INTEGRAL MEMBRANE PROTEIN"/>
    <property type="match status" value="1"/>
</dbReference>
<reference evidence="3" key="1">
    <citation type="journal article" date="2019" name="Int. J. Syst. Evol. Microbiol.">
        <title>The Global Catalogue of Microorganisms (GCM) 10K type strain sequencing project: providing services to taxonomists for standard genome sequencing and annotation.</title>
        <authorList>
            <consortium name="The Broad Institute Genomics Platform"/>
            <consortium name="The Broad Institute Genome Sequencing Center for Infectious Disease"/>
            <person name="Wu L."/>
            <person name="Ma J."/>
        </authorList>
    </citation>
    <scope>NUCLEOTIDE SEQUENCE [LARGE SCALE GENOMIC DNA]</scope>
    <source>
        <strain evidence="3">JCM 10425</strain>
    </source>
</reference>
<proteinExistence type="predicted"/>
<sequence length="214" mass="22266">MLGLSVGLVTIAALGVGACLGWEWSASAGNRATTVAGARSAPVAIVFGTELDGRGTPKPMLANRLDTAVELYRAGKVRALLVSGDGGGNSGDEVTAMTRYLTGRGVPAAKVVADPSGLDSYDTCVRARDVFGVRRALLVTQDFHLPRAVALCRHVGIEADGVGAGCDRCSLQRLWRSRTREVPAAVKAAADAVRNRQPAVVSPRDSALDEAVRS</sequence>